<keyword evidence="1" id="KW-0472">Membrane</keyword>
<feature type="transmembrane region" description="Helical" evidence="1">
    <location>
        <begin position="117"/>
        <end position="134"/>
    </location>
</feature>
<dbReference type="RefSeq" id="WP_209995317.1">
    <property type="nucleotide sequence ID" value="NZ_BAAAJY010000008.1"/>
</dbReference>
<feature type="transmembrane region" description="Helical" evidence="1">
    <location>
        <begin position="60"/>
        <end position="78"/>
    </location>
</feature>
<feature type="transmembrane region" description="Helical" evidence="1">
    <location>
        <begin position="36"/>
        <end position="54"/>
    </location>
</feature>
<feature type="transmembrane region" description="Helical" evidence="1">
    <location>
        <begin position="94"/>
        <end position="111"/>
    </location>
</feature>
<keyword evidence="3" id="KW-1185">Reference proteome</keyword>
<evidence type="ECO:0000256" key="1">
    <source>
        <dbReference type="SAM" id="Phobius"/>
    </source>
</evidence>
<gene>
    <name evidence="2" type="ORF">JOF47_000170</name>
</gene>
<dbReference type="Proteomes" id="UP001296993">
    <property type="component" value="Unassembled WGS sequence"/>
</dbReference>
<keyword evidence="1" id="KW-1133">Transmembrane helix</keyword>
<proteinExistence type="predicted"/>
<evidence type="ECO:0000313" key="2">
    <source>
        <dbReference type="EMBL" id="MBP2384659.1"/>
    </source>
</evidence>
<sequence>MTEEKPRSEDFDPRAMLAEVDGVSSAMVDSTEAPRGFMLVLVALVATAMALSTVVPWPAILGLFTLGIPLGIWYYLVMRKRPKPRPVTRHSGPYFLYFLLLLLVTQCSRFWEPGTWWEVVAKWLVVFGILWFSMSRMRTATVNHRVKDANERPV</sequence>
<comment type="caution">
    <text evidence="2">The sequence shown here is derived from an EMBL/GenBank/DDBJ whole genome shotgun (WGS) entry which is preliminary data.</text>
</comment>
<evidence type="ECO:0000313" key="3">
    <source>
        <dbReference type="Proteomes" id="UP001296993"/>
    </source>
</evidence>
<dbReference type="EMBL" id="JAGIOF010000001">
    <property type="protein sequence ID" value="MBP2384659.1"/>
    <property type="molecule type" value="Genomic_DNA"/>
</dbReference>
<name>A0ABS4X871_9MICC</name>
<protein>
    <submittedName>
        <fullName evidence="2">Protein-S-isoprenylcysteine O-methyltransferase Ste14</fullName>
    </submittedName>
</protein>
<keyword evidence="1" id="KW-0812">Transmembrane</keyword>
<accession>A0ABS4X871</accession>
<organism evidence="2 3">
    <name type="scientific">Paeniglutamicibacter kerguelensis</name>
    <dbReference type="NCBI Taxonomy" id="254788"/>
    <lineage>
        <taxon>Bacteria</taxon>
        <taxon>Bacillati</taxon>
        <taxon>Actinomycetota</taxon>
        <taxon>Actinomycetes</taxon>
        <taxon>Micrococcales</taxon>
        <taxon>Micrococcaceae</taxon>
        <taxon>Paeniglutamicibacter</taxon>
    </lineage>
</organism>
<reference evidence="2 3" key="1">
    <citation type="submission" date="2021-03" db="EMBL/GenBank/DDBJ databases">
        <title>Sequencing the genomes of 1000 actinobacteria strains.</title>
        <authorList>
            <person name="Klenk H.-P."/>
        </authorList>
    </citation>
    <scope>NUCLEOTIDE SEQUENCE [LARGE SCALE GENOMIC DNA]</scope>
    <source>
        <strain evidence="2 3">DSM 15797</strain>
    </source>
</reference>